<evidence type="ECO:0000313" key="2">
    <source>
        <dbReference type="Proteomes" id="UP001165427"/>
    </source>
</evidence>
<dbReference type="AlphaFoldDB" id="A0AA41R047"/>
<evidence type="ECO:0000313" key="1">
    <source>
        <dbReference type="EMBL" id="MCJ8499642.1"/>
    </source>
</evidence>
<dbReference type="InterPro" id="IPR010181">
    <property type="entry name" value="CGCAxxGCC_motif"/>
</dbReference>
<dbReference type="Proteomes" id="UP001165427">
    <property type="component" value="Unassembled WGS sequence"/>
</dbReference>
<name>A0AA41R047_9BACT</name>
<proteinExistence type="predicted"/>
<protein>
    <submittedName>
        <fullName evidence="1">C-GCAxxG-C-C family protein</fullName>
    </submittedName>
</protein>
<accession>A0AA41R047</accession>
<organism evidence="1 2">
    <name type="scientific">Desulfatitalea alkaliphila</name>
    <dbReference type="NCBI Taxonomy" id="2929485"/>
    <lineage>
        <taxon>Bacteria</taxon>
        <taxon>Pseudomonadati</taxon>
        <taxon>Thermodesulfobacteriota</taxon>
        <taxon>Desulfobacteria</taxon>
        <taxon>Desulfobacterales</taxon>
        <taxon>Desulfosarcinaceae</taxon>
        <taxon>Desulfatitalea</taxon>
    </lineage>
</organism>
<sequence>MEGTAIPEVGKSAEAFFASGFYCAESVVLAIARDMGIDSEVLPNAATGFCSGMSRTCGICGALTGAIMAVGLSLGRSTPTDSVAPAYIATQQLVRAFESEFGSRDCSVLLGGCDLSTPEGQEMFTAQGLGRRCQQITGKAAEMAARVLVAKR</sequence>
<dbReference type="RefSeq" id="WP_246903042.1">
    <property type="nucleotide sequence ID" value="NZ_JALJRB010000002.1"/>
</dbReference>
<dbReference type="NCBIfam" id="TIGR01909">
    <property type="entry name" value="C_GCAxxG_C_C"/>
    <property type="match status" value="1"/>
</dbReference>
<comment type="caution">
    <text evidence="1">The sequence shown here is derived from an EMBL/GenBank/DDBJ whole genome shotgun (WGS) entry which is preliminary data.</text>
</comment>
<dbReference type="EMBL" id="JALJRB010000002">
    <property type="protein sequence ID" value="MCJ8499642.1"/>
    <property type="molecule type" value="Genomic_DNA"/>
</dbReference>
<reference evidence="1" key="1">
    <citation type="submission" date="2022-04" db="EMBL/GenBank/DDBJ databases">
        <title>Desulfatitalea alkaliphila sp. nov., a novel anaerobic sulfate-reducing bacterium isolated from terrestrial mud volcano, Taman Peninsula, Russia.</title>
        <authorList>
            <person name="Khomyakova M.A."/>
            <person name="Merkel A.Y."/>
            <person name="Slobodkin A.I."/>
        </authorList>
    </citation>
    <scope>NUCLEOTIDE SEQUENCE</scope>
    <source>
        <strain evidence="1">M08but</strain>
    </source>
</reference>
<dbReference type="Pfam" id="PF09719">
    <property type="entry name" value="C_GCAxxG_C_C"/>
    <property type="match status" value="1"/>
</dbReference>
<gene>
    <name evidence="1" type="ORF">MRX98_03575</name>
</gene>
<keyword evidence="2" id="KW-1185">Reference proteome</keyword>